<dbReference type="Proteomes" id="UP000190166">
    <property type="component" value="Unassembled WGS sequence"/>
</dbReference>
<dbReference type="EMBL" id="FUZZ01000001">
    <property type="protein sequence ID" value="SKC97950.1"/>
    <property type="molecule type" value="Genomic_DNA"/>
</dbReference>
<name>A0A1T5NBR2_9BACT</name>
<dbReference type="AlphaFoldDB" id="A0A1T5NBR2"/>
<gene>
    <name evidence="1" type="ORF">SAMN05660461_1055</name>
</gene>
<evidence type="ECO:0008006" key="3">
    <source>
        <dbReference type="Google" id="ProtNLM"/>
    </source>
</evidence>
<evidence type="ECO:0000313" key="1">
    <source>
        <dbReference type="EMBL" id="SKC97950.1"/>
    </source>
</evidence>
<reference evidence="1 2" key="1">
    <citation type="submission" date="2017-02" db="EMBL/GenBank/DDBJ databases">
        <authorList>
            <person name="Peterson S.W."/>
        </authorList>
    </citation>
    <scope>NUCLEOTIDE SEQUENCE [LARGE SCALE GENOMIC DNA]</scope>
    <source>
        <strain evidence="1 2">DSM 18108</strain>
    </source>
</reference>
<protein>
    <recommendedName>
        <fullName evidence="3">DUF4136 domain-containing protein</fullName>
    </recommendedName>
</protein>
<dbReference type="STRING" id="393003.SAMN05660461_1055"/>
<proteinExistence type="predicted"/>
<evidence type="ECO:0000313" key="2">
    <source>
        <dbReference type="Proteomes" id="UP000190166"/>
    </source>
</evidence>
<keyword evidence="2" id="KW-1185">Reference proteome</keyword>
<sequence length="214" mass="24690">MPRILLYISISIFMCQCTTSRITGTWKGTDIHPEHYKNILVLAIIHGPDSSLREIMEKHMVNQLTAHGCRAVSACSYYGQGAFVSLPADSIKKILQRDSINVVLTIDLRDKSREIYDVTEKVLFSLYPFRENDFWMYYAAMNEYHPFYGDYKEHTAWFWKSNIYDVTSGALVYAVQTASFDPLSREDLSSGYARIIVKNIIRNNILQPHKYPGN</sequence>
<accession>A0A1T5NBR2</accession>
<organism evidence="1 2">
    <name type="scientific">Chitinophaga ginsengisegetis</name>
    <dbReference type="NCBI Taxonomy" id="393003"/>
    <lineage>
        <taxon>Bacteria</taxon>
        <taxon>Pseudomonadati</taxon>
        <taxon>Bacteroidota</taxon>
        <taxon>Chitinophagia</taxon>
        <taxon>Chitinophagales</taxon>
        <taxon>Chitinophagaceae</taxon>
        <taxon>Chitinophaga</taxon>
    </lineage>
</organism>